<accession>A0AAV7TTV8</accession>
<dbReference type="AlphaFoldDB" id="A0AAV7TTV8"/>
<evidence type="ECO:0000256" key="1">
    <source>
        <dbReference type="SAM" id="MobiDB-lite"/>
    </source>
</evidence>
<evidence type="ECO:0000313" key="2">
    <source>
        <dbReference type="EMBL" id="KAJ1180067.1"/>
    </source>
</evidence>
<reference evidence="2" key="1">
    <citation type="journal article" date="2022" name="bioRxiv">
        <title>Sequencing and chromosome-scale assembly of the giantPleurodeles waltlgenome.</title>
        <authorList>
            <person name="Brown T."/>
            <person name="Elewa A."/>
            <person name="Iarovenko S."/>
            <person name="Subramanian E."/>
            <person name="Araus A.J."/>
            <person name="Petzold A."/>
            <person name="Susuki M."/>
            <person name="Suzuki K.-i.T."/>
            <person name="Hayashi T."/>
            <person name="Toyoda A."/>
            <person name="Oliveira C."/>
            <person name="Osipova E."/>
            <person name="Leigh N.D."/>
            <person name="Simon A."/>
            <person name="Yun M.H."/>
        </authorList>
    </citation>
    <scope>NUCLEOTIDE SEQUENCE</scope>
    <source>
        <strain evidence="2">20211129_DDA</strain>
        <tissue evidence="2">Liver</tissue>
    </source>
</reference>
<proteinExistence type="predicted"/>
<dbReference type="Proteomes" id="UP001066276">
    <property type="component" value="Chromosome 3_2"/>
</dbReference>
<keyword evidence="3" id="KW-1185">Reference proteome</keyword>
<gene>
    <name evidence="2" type="ORF">NDU88_005291</name>
</gene>
<dbReference type="EMBL" id="JANPWB010000006">
    <property type="protein sequence ID" value="KAJ1180067.1"/>
    <property type="molecule type" value="Genomic_DNA"/>
</dbReference>
<feature type="compositionally biased region" description="Polar residues" evidence="1">
    <location>
        <begin position="7"/>
        <end position="17"/>
    </location>
</feature>
<organism evidence="2 3">
    <name type="scientific">Pleurodeles waltl</name>
    <name type="common">Iberian ribbed newt</name>
    <dbReference type="NCBI Taxonomy" id="8319"/>
    <lineage>
        <taxon>Eukaryota</taxon>
        <taxon>Metazoa</taxon>
        <taxon>Chordata</taxon>
        <taxon>Craniata</taxon>
        <taxon>Vertebrata</taxon>
        <taxon>Euteleostomi</taxon>
        <taxon>Amphibia</taxon>
        <taxon>Batrachia</taxon>
        <taxon>Caudata</taxon>
        <taxon>Salamandroidea</taxon>
        <taxon>Salamandridae</taxon>
        <taxon>Pleurodelinae</taxon>
        <taxon>Pleurodeles</taxon>
    </lineage>
</organism>
<protein>
    <submittedName>
        <fullName evidence="2">Uncharacterized protein</fullName>
    </submittedName>
</protein>
<evidence type="ECO:0000313" key="3">
    <source>
        <dbReference type="Proteomes" id="UP001066276"/>
    </source>
</evidence>
<sequence>MGRHRQSTTSQGNTMEQYTMPAQVPQRQTRVGCPEGVRETPAPAEEPSRAKLLAAIQGSCVVLEGKSEAVAVEMNLLRTDLRKDSDKIKVAEGSIVDLQMEGAARASGVEDVDWRKRGESQTQYCAQGAAASNGRVEIQQDGTMAVVFPEITDESTEPSDARMALVSVDT</sequence>
<feature type="region of interest" description="Disordered" evidence="1">
    <location>
        <begin position="1"/>
        <end position="48"/>
    </location>
</feature>
<name>A0AAV7TTV8_PLEWA</name>
<comment type="caution">
    <text evidence="2">The sequence shown here is derived from an EMBL/GenBank/DDBJ whole genome shotgun (WGS) entry which is preliminary data.</text>
</comment>